<dbReference type="EMBL" id="JACCKA010000062">
    <property type="protein sequence ID" value="NZA26794.1"/>
    <property type="molecule type" value="Genomic_DNA"/>
</dbReference>
<evidence type="ECO:0000313" key="1">
    <source>
        <dbReference type="EMBL" id="NZA26794.1"/>
    </source>
</evidence>
<gene>
    <name evidence="1" type="ORF">H0E84_10400</name>
</gene>
<protein>
    <submittedName>
        <fullName evidence="1">Uncharacterized protein</fullName>
    </submittedName>
</protein>
<reference evidence="1 2" key="1">
    <citation type="submission" date="2020-07" db="EMBL/GenBank/DDBJ databases">
        <title>Luteimonas sp. SJ-92.</title>
        <authorList>
            <person name="Huang X.-X."/>
            <person name="Xu L."/>
            <person name="Sun J.-Q."/>
        </authorList>
    </citation>
    <scope>NUCLEOTIDE SEQUENCE [LARGE SCALE GENOMIC DNA]</scope>
    <source>
        <strain evidence="1 2">SJ-92</strain>
    </source>
</reference>
<organism evidence="1 2">
    <name type="scientific">Luteimonas salinisoli</name>
    <dbReference type="NCBI Taxonomy" id="2752307"/>
    <lineage>
        <taxon>Bacteria</taxon>
        <taxon>Pseudomonadati</taxon>
        <taxon>Pseudomonadota</taxon>
        <taxon>Gammaproteobacteria</taxon>
        <taxon>Lysobacterales</taxon>
        <taxon>Lysobacteraceae</taxon>
        <taxon>Luteimonas</taxon>
    </lineage>
</organism>
<keyword evidence="2" id="KW-1185">Reference proteome</keyword>
<evidence type="ECO:0000313" key="2">
    <source>
        <dbReference type="Proteomes" id="UP000578091"/>
    </source>
</evidence>
<proteinExistence type="predicted"/>
<accession>A0A853JDH6</accession>
<comment type="caution">
    <text evidence="1">The sequence shown here is derived from an EMBL/GenBank/DDBJ whole genome shotgun (WGS) entry which is preliminary data.</text>
</comment>
<sequence>MSSEVWSFSYVGTVQAERAAEAKSAAGAKGGGWLLAIALTLGKIADAMGERLLAKAQDIDTLQKMQKDDPDATLGGKGLTELNAEMQVLQQQLSQMIQALNTIVKALGEGNRDLARKQ</sequence>
<dbReference type="Proteomes" id="UP000578091">
    <property type="component" value="Unassembled WGS sequence"/>
</dbReference>
<dbReference type="RefSeq" id="WP_180678581.1">
    <property type="nucleotide sequence ID" value="NZ_JACCKA010000062.1"/>
</dbReference>
<dbReference type="AlphaFoldDB" id="A0A853JDH6"/>
<name>A0A853JDH6_9GAMM</name>